<name>A0A317VLZ1_9EURO</name>
<dbReference type="FunFam" id="3.40.50.80:FF:000023">
    <property type="entry name" value="Putative ferric-chelate reductase"/>
    <property type="match status" value="1"/>
</dbReference>
<gene>
    <name evidence="16" type="ORF">BO70DRAFT_381084</name>
</gene>
<evidence type="ECO:0000256" key="7">
    <source>
        <dbReference type="ARBA" id="ARBA00022982"/>
    </source>
</evidence>
<evidence type="ECO:0000313" key="16">
    <source>
        <dbReference type="EMBL" id="PWY75356.1"/>
    </source>
</evidence>
<dbReference type="GO" id="GO:0052851">
    <property type="term" value="F:ferric-chelate reductase (NADPH) activity"/>
    <property type="evidence" value="ECO:0007669"/>
    <property type="project" value="UniProtKB-EC"/>
</dbReference>
<keyword evidence="8 14" id="KW-1133">Transmembrane helix</keyword>
<feature type="domain" description="FAD-binding FR-type" evidence="15">
    <location>
        <begin position="286"/>
        <end position="452"/>
    </location>
</feature>
<dbReference type="SFLD" id="SFLDG01168">
    <property type="entry name" value="Ferric_reductase_subgroup_(FRE"/>
    <property type="match status" value="1"/>
</dbReference>
<dbReference type="PANTHER" id="PTHR32361">
    <property type="entry name" value="FERRIC/CUPRIC REDUCTASE TRANSMEMBRANE COMPONENT"/>
    <property type="match status" value="1"/>
</dbReference>
<dbReference type="EC" id="1.16.1.9" evidence="3"/>
<dbReference type="SFLD" id="SFLDS00052">
    <property type="entry name" value="Ferric_Reductase_Domain"/>
    <property type="match status" value="1"/>
</dbReference>
<dbReference type="Pfam" id="PF01794">
    <property type="entry name" value="Ferric_reduct"/>
    <property type="match status" value="1"/>
</dbReference>
<dbReference type="InterPro" id="IPR051410">
    <property type="entry name" value="Ferric/Cupric_Reductase"/>
</dbReference>
<evidence type="ECO:0000256" key="14">
    <source>
        <dbReference type="SAM" id="Phobius"/>
    </source>
</evidence>
<evidence type="ECO:0000256" key="3">
    <source>
        <dbReference type="ARBA" id="ARBA00012668"/>
    </source>
</evidence>
<keyword evidence="10" id="KW-0406">Ion transport</keyword>
<dbReference type="EMBL" id="MSFL01000021">
    <property type="protein sequence ID" value="PWY75356.1"/>
    <property type="molecule type" value="Genomic_DNA"/>
</dbReference>
<reference evidence="16 17" key="1">
    <citation type="submission" date="2016-12" db="EMBL/GenBank/DDBJ databases">
        <title>The genomes of Aspergillus section Nigri reveals drivers in fungal speciation.</title>
        <authorList>
            <consortium name="DOE Joint Genome Institute"/>
            <person name="Vesth T.C."/>
            <person name="Nybo J."/>
            <person name="Theobald S."/>
            <person name="Brandl J."/>
            <person name="Frisvad J.C."/>
            <person name="Nielsen K.F."/>
            <person name="Lyhne E.K."/>
            <person name="Kogle M.E."/>
            <person name="Kuo A."/>
            <person name="Riley R."/>
            <person name="Clum A."/>
            <person name="Nolan M."/>
            <person name="Lipzen A."/>
            <person name="Salamov A."/>
            <person name="Henrissat B."/>
            <person name="Wiebenga A."/>
            <person name="De Vries R.P."/>
            <person name="Grigoriev I.V."/>
            <person name="Mortensen U.H."/>
            <person name="Andersen M.R."/>
            <person name="Baker S.E."/>
        </authorList>
    </citation>
    <scope>NUCLEOTIDE SEQUENCE [LARGE SCALE GENOMIC DNA]</scope>
    <source>
        <strain evidence="16 17">CBS 117.55</strain>
    </source>
</reference>
<evidence type="ECO:0000256" key="6">
    <source>
        <dbReference type="ARBA" id="ARBA00022692"/>
    </source>
</evidence>
<feature type="region of interest" description="Disordered" evidence="13">
    <location>
        <begin position="407"/>
        <end position="426"/>
    </location>
</feature>
<evidence type="ECO:0000256" key="12">
    <source>
        <dbReference type="ARBA" id="ARBA00048483"/>
    </source>
</evidence>
<evidence type="ECO:0000256" key="1">
    <source>
        <dbReference type="ARBA" id="ARBA00004651"/>
    </source>
</evidence>
<dbReference type="Proteomes" id="UP000247233">
    <property type="component" value="Unassembled WGS sequence"/>
</dbReference>
<dbReference type="PROSITE" id="PS51384">
    <property type="entry name" value="FAD_FR"/>
    <property type="match status" value="1"/>
</dbReference>
<evidence type="ECO:0000256" key="9">
    <source>
        <dbReference type="ARBA" id="ARBA00023002"/>
    </source>
</evidence>
<comment type="subcellular location">
    <subcellularLocation>
        <location evidence="1">Cell membrane</location>
        <topology evidence="1">Multi-pass membrane protein</topology>
    </subcellularLocation>
</comment>
<dbReference type="VEuPathDB" id="FungiDB:BO70DRAFT_381084"/>
<keyword evidence="17" id="KW-1185">Reference proteome</keyword>
<feature type="transmembrane region" description="Helical" evidence="14">
    <location>
        <begin position="240"/>
        <end position="260"/>
    </location>
</feature>
<keyword evidence="11 14" id="KW-0472">Membrane</keyword>
<dbReference type="STRING" id="1448321.A0A317VLZ1"/>
<evidence type="ECO:0000256" key="10">
    <source>
        <dbReference type="ARBA" id="ARBA00023065"/>
    </source>
</evidence>
<keyword evidence="7" id="KW-0249">Electron transport</keyword>
<dbReference type="Gene3D" id="3.40.50.80">
    <property type="entry name" value="Nucleotide-binding domain of ferredoxin-NADP reductase (FNR) module"/>
    <property type="match status" value="1"/>
</dbReference>
<dbReference type="RefSeq" id="XP_025397322.1">
    <property type="nucleotide sequence ID" value="XM_025545440.1"/>
</dbReference>
<keyword evidence="5" id="KW-1003">Cell membrane</keyword>
<evidence type="ECO:0000256" key="13">
    <source>
        <dbReference type="SAM" id="MobiDB-lite"/>
    </source>
</evidence>
<dbReference type="InterPro" id="IPR013130">
    <property type="entry name" value="Fe3_Rdtase_TM_dom"/>
</dbReference>
<dbReference type="OrthoDB" id="4494341at2759"/>
<keyword evidence="4" id="KW-0813">Transport</keyword>
<feature type="transmembrane region" description="Helical" evidence="14">
    <location>
        <begin position="100"/>
        <end position="120"/>
    </location>
</feature>
<evidence type="ECO:0000256" key="11">
    <source>
        <dbReference type="ARBA" id="ARBA00023136"/>
    </source>
</evidence>
<dbReference type="InterPro" id="IPR039261">
    <property type="entry name" value="FNR_nucleotide-bd"/>
</dbReference>
<dbReference type="SUPFAM" id="SSF63380">
    <property type="entry name" value="Riboflavin synthase domain-like"/>
    <property type="match status" value="1"/>
</dbReference>
<feature type="transmembrane region" description="Helical" evidence="14">
    <location>
        <begin position="210"/>
        <end position="228"/>
    </location>
</feature>
<dbReference type="Pfam" id="PF08030">
    <property type="entry name" value="NAD_binding_6"/>
    <property type="match status" value="1"/>
</dbReference>
<organism evidence="16 17">
    <name type="scientific">Aspergillus heteromorphus CBS 117.55</name>
    <dbReference type="NCBI Taxonomy" id="1448321"/>
    <lineage>
        <taxon>Eukaryota</taxon>
        <taxon>Fungi</taxon>
        <taxon>Dikarya</taxon>
        <taxon>Ascomycota</taxon>
        <taxon>Pezizomycotina</taxon>
        <taxon>Eurotiomycetes</taxon>
        <taxon>Eurotiomycetidae</taxon>
        <taxon>Eurotiales</taxon>
        <taxon>Aspergillaceae</taxon>
        <taxon>Aspergillus</taxon>
        <taxon>Aspergillus subgen. Circumdati</taxon>
    </lineage>
</organism>
<dbReference type="PANTHER" id="PTHR32361:SF24">
    <property type="entry name" value="REDUCTASE, PUTATIVE (AFU_ORTHOLOGUE AFUA_3G10820)-RELATED"/>
    <property type="match status" value="1"/>
</dbReference>
<dbReference type="GO" id="GO:0006879">
    <property type="term" value="P:intracellular iron ion homeostasis"/>
    <property type="evidence" value="ECO:0007669"/>
    <property type="project" value="TreeGrafter"/>
</dbReference>
<keyword evidence="9" id="KW-0560">Oxidoreductase</keyword>
<dbReference type="GO" id="GO:0005886">
    <property type="term" value="C:plasma membrane"/>
    <property type="evidence" value="ECO:0007669"/>
    <property type="project" value="UniProtKB-SubCell"/>
</dbReference>
<accession>A0A317VLZ1</accession>
<evidence type="ECO:0000256" key="5">
    <source>
        <dbReference type="ARBA" id="ARBA00022475"/>
    </source>
</evidence>
<proteinExistence type="inferred from homology"/>
<feature type="transmembrane region" description="Helical" evidence="14">
    <location>
        <begin position="15"/>
        <end position="33"/>
    </location>
</feature>
<evidence type="ECO:0000256" key="2">
    <source>
        <dbReference type="ARBA" id="ARBA00006278"/>
    </source>
</evidence>
<comment type="similarity">
    <text evidence="2">Belongs to the ferric reductase (FRE) family.</text>
</comment>
<dbReference type="AlphaFoldDB" id="A0A317VLZ1"/>
<dbReference type="InterPro" id="IPR013112">
    <property type="entry name" value="FAD-bd_8"/>
</dbReference>
<feature type="transmembrane region" description="Helical" evidence="14">
    <location>
        <begin position="266"/>
        <end position="288"/>
    </location>
</feature>
<dbReference type="GO" id="GO:0006826">
    <property type="term" value="P:iron ion transport"/>
    <property type="evidence" value="ECO:0007669"/>
    <property type="project" value="TreeGrafter"/>
</dbReference>
<evidence type="ECO:0000256" key="4">
    <source>
        <dbReference type="ARBA" id="ARBA00022448"/>
    </source>
</evidence>
<dbReference type="GeneID" id="37067677"/>
<dbReference type="CDD" id="cd06186">
    <property type="entry name" value="NOX_Duox_like_FAD_NADP"/>
    <property type="match status" value="1"/>
</dbReference>
<evidence type="ECO:0000259" key="15">
    <source>
        <dbReference type="PROSITE" id="PS51384"/>
    </source>
</evidence>
<dbReference type="Pfam" id="PF08022">
    <property type="entry name" value="FAD_binding_8"/>
    <property type="match status" value="1"/>
</dbReference>
<dbReference type="GO" id="GO:0015677">
    <property type="term" value="P:copper ion import"/>
    <property type="evidence" value="ECO:0007669"/>
    <property type="project" value="TreeGrafter"/>
</dbReference>
<dbReference type="InterPro" id="IPR017938">
    <property type="entry name" value="Riboflavin_synthase-like_b-brl"/>
</dbReference>
<comment type="catalytic activity">
    <reaction evidence="12">
        <text>2 a Fe(II)-siderophore + NADP(+) + H(+) = 2 a Fe(III)-siderophore + NADPH</text>
        <dbReference type="Rhea" id="RHEA:28795"/>
        <dbReference type="Rhea" id="RHEA-COMP:11342"/>
        <dbReference type="Rhea" id="RHEA-COMP:11344"/>
        <dbReference type="ChEBI" id="CHEBI:15378"/>
        <dbReference type="ChEBI" id="CHEBI:29033"/>
        <dbReference type="ChEBI" id="CHEBI:29034"/>
        <dbReference type="ChEBI" id="CHEBI:57783"/>
        <dbReference type="ChEBI" id="CHEBI:58349"/>
        <dbReference type="EC" id="1.16.1.9"/>
    </reaction>
</comment>
<evidence type="ECO:0000256" key="8">
    <source>
        <dbReference type="ARBA" id="ARBA00022989"/>
    </source>
</evidence>
<protein>
    <recommendedName>
        <fullName evidence="3">ferric-chelate reductase (NADPH)</fullName>
        <ecNumber evidence="3">1.16.1.9</ecNumber>
    </recommendedName>
</protein>
<keyword evidence="6 14" id="KW-0812">Transmembrane</keyword>
<dbReference type="SUPFAM" id="SSF52343">
    <property type="entry name" value="Ferredoxin reductase-like, C-terminal NADP-linked domain"/>
    <property type="match status" value="1"/>
</dbReference>
<evidence type="ECO:0000313" key="17">
    <source>
        <dbReference type="Proteomes" id="UP000247233"/>
    </source>
</evidence>
<dbReference type="InterPro" id="IPR013121">
    <property type="entry name" value="Fe_red_NAD-bd_6"/>
</dbReference>
<dbReference type="InterPro" id="IPR017927">
    <property type="entry name" value="FAD-bd_FR_type"/>
</dbReference>
<sequence>MDSLWYEMLNDTLCYANLWALACLIALVFTWQVSLRIAAHLRRLASFTDSRQLYHRMPRPRMAWLKRHLFDAPLLRTRHNREWQLSSAVNMGTLPGRFHALLLAGIVAMNVALCTNTVPYGDKESTVAELIRNRAGFMATANLFPLLVMSGRNNPLIRLLGVSFDTWNLLHRWLGRIVVLEALTHVIAWGVPKVQEYGWATALGTLKKPFMFNGLMCLIALLVILCQSPSPIRHAFYETFLHLHIALACVAVGFIWHHVYRYSCRYYLYAAVAFWAFERLTRFVILGYRNYRVGHRTTAYLEALPGDAVRVTLQLARPWTFAPGQYCFIYIPSIGGWTSHPFSIAWGETGPSFPGSFNEKVQLETGDDMVLEDLNSRKASSISLLIRRRTGFTDRLYRKAETHARLQMPPDNIGHPNGMGPAGGRPPSTDFRATPLKVSALVEGPYGDLHSLDSYGTVMLFAGGVGITHCLPFIHHLVQGHSDGTVAARRVTLVWIIQSPEHLDWIRPWMTTILGMEGRRDVLRIQLFITRPRNPREIRSPSETVQMFPGRPNVDTLLRMEGEHQVGAMGVMVCGNGALSDDVRRACRQRQGGYQLDFIEESFTW</sequence>
<comment type="caution">
    <text evidence="16">The sequence shown here is derived from an EMBL/GenBank/DDBJ whole genome shotgun (WGS) entry which is preliminary data.</text>
</comment>